<evidence type="ECO:0000256" key="3">
    <source>
        <dbReference type="ARBA" id="ARBA00022553"/>
    </source>
</evidence>
<keyword evidence="9" id="KW-0472">Membrane</keyword>
<organism evidence="11 12">
    <name type="scientific">Williamsia maris</name>
    <dbReference type="NCBI Taxonomy" id="72806"/>
    <lineage>
        <taxon>Bacteria</taxon>
        <taxon>Bacillati</taxon>
        <taxon>Actinomycetota</taxon>
        <taxon>Actinomycetes</taxon>
        <taxon>Mycobacteriales</taxon>
        <taxon>Nocardiaceae</taxon>
        <taxon>Williamsia</taxon>
    </lineage>
</organism>
<dbReference type="Pfam" id="PF07730">
    <property type="entry name" value="HisKA_3"/>
    <property type="match status" value="1"/>
</dbReference>
<feature type="domain" description="Signal transduction histidine kinase subgroup 3 dimerisation and phosphoacceptor" evidence="10">
    <location>
        <begin position="170"/>
        <end position="233"/>
    </location>
</feature>
<keyword evidence="4" id="KW-0808">Transferase</keyword>
<keyword evidence="8" id="KW-0902">Two-component regulatory system</keyword>
<dbReference type="InterPro" id="IPR050482">
    <property type="entry name" value="Sensor_HK_TwoCompSys"/>
</dbReference>
<evidence type="ECO:0000256" key="5">
    <source>
        <dbReference type="ARBA" id="ARBA00022741"/>
    </source>
</evidence>
<evidence type="ECO:0000313" key="12">
    <source>
        <dbReference type="Proteomes" id="UP001206895"/>
    </source>
</evidence>
<evidence type="ECO:0000259" key="10">
    <source>
        <dbReference type="Pfam" id="PF07730"/>
    </source>
</evidence>
<comment type="catalytic activity">
    <reaction evidence="1">
        <text>ATP + protein L-histidine = ADP + protein N-phospho-L-histidine.</text>
        <dbReference type="EC" id="2.7.13.3"/>
    </reaction>
</comment>
<feature type="transmembrane region" description="Helical" evidence="9">
    <location>
        <begin position="91"/>
        <end position="109"/>
    </location>
</feature>
<keyword evidence="3" id="KW-0597">Phosphoprotein</keyword>
<feature type="transmembrane region" description="Helical" evidence="9">
    <location>
        <begin position="31"/>
        <end position="52"/>
    </location>
</feature>
<evidence type="ECO:0000313" key="11">
    <source>
        <dbReference type="EMBL" id="MCP2175541.1"/>
    </source>
</evidence>
<dbReference type="PANTHER" id="PTHR24421">
    <property type="entry name" value="NITRATE/NITRITE SENSOR PROTEIN NARX-RELATED"/>
    <property type="match status" value="1"/>
</dbReference>
<keyword evidence="7" id="KW-0067">ATP-binding</keyword>
<feature type="transmembrane region" description="Helical" evidence="9">
    <location>
        <begin position="121"/>
        <end position="138"/>
    </location>
</feature>
<keyword evidence="9" id="KW-1133">Transmembrane helix</keyword>
<dbReference type="EC" id="2.7.13.3" evidence="2"/>
<feature type="transmembrane region" description="Helical" evidence="9">
    <location>
        <begin position="58"/>
        <end position="79"/>
    </location>
</feature>
<name>A0ABT1HCZ1_9NOCA</name>
<sequence>MTFTRPHPAVITAVIDVAVIGASLADGLLTVVDGGSAAAIACAVIASAGLLVRRRFPIVAFALTLPGLFLSATVVAAAVATCSVARRTPRLGVVGVVAAVVFVGNFSYIGNASVSSLLVNLTYSTIMALGPVALGRLMRVRVELSDKIEALNAARQHEADAVAEHVLSQERARLAREMHDVVSHQVSLIAVQAGVLRVRSDDDAVTAGAEKIRSLAVETLDELRQMVSVLRAAGGLGEGTRPQPTGQDIDTLIAESGISIRHEIALPTTLSAAAQRAVFRTIQEALTNVRKHAPGATVTIATTTTNGVLRLAITNSSTTSAPLGLPSAGHGLIGLTERAEHLGGTLTAAPTGTGGFRIELAIPA</sequence>
<evidence type="ECO:0000256" key="4">
    <source>
        <dbReference type="ARBA" id="ARBA00022679"/>
    </source>
</evidence>
<evidence type="ECO:0000256" key="9">
    <source>
        <dbReference type="SAM" id="Phobius"/>
    </source>
</evidence>
<dbReference type="SUPFAM" id="SSF55874">
    <property type="entry name" value="ATPase domain of HSP90 chaperone/DNA topoisomerase II/histidine kinase"/>
    <property type="match status" value="1"/>
</dbReference>
<keyword evidence="6 11" id="KW-0418">Kinase</keyword>
<dbReference type="GO" id="GO:0016301">
    <property type="term" value="F:kinase activity"/>
    <property type="evidence" value="ECO:0007669"/>
    <property type="project" value="UniProtKB-KW"/>
</dbReference>
<protein>
    <recommendedName>
        <fullName evidence="2">histidine kinase</fullName>
        <ecNumber evidence="2">2.7.13.3</ecNumber>
    </recommendedName>
</protein>
<accession>A0ABT1HCZ1</accession>
<keyword evidence="5" id="KW-0547">Nucleotide-binding</keyword>
<dbReference type="RefSeq" id="WP_253660597.1">
    <property type="nucleotide sequence ID" value="NZ_BAAAJQ010000001.1"/>
</dbReference>
<dbReference type="PANTHER" id="PTHR24421:SF10">
    <property type="entry name" value="NITRATE_NITRITE SENSOR PROTEIN NARQ"/>
    <property type="match status" value="1"/>
</dbReference>
<dbReference type="InterPro" id="IPR011712">
    <property type="entry name" value="Sig_transdc_His_kin_sub3_dim/P"/>
</dbReference>
<evidence type="ECO:0000256" key="7">
    <source>
        <dbReference type="ARBA" id="ARBA00022840"/>
    </source>
</evidence>
<feature type="transmembrane region" description="Helical" evidence="9">
    <location>
        <begin position="6"/>
        <end position="24"/>
    </location>
</feature>
<comment type="caution">
    <text evidence="11">The sequence shown here is derived from an EMBL/GenBank/DDBJ whole genome shotgun (WGS) entry which is preliminary data.</text>
</comment>
<dbReference type="Gene3D" id="3.30.565.10">
    <property type="entry name" value="Histidine kinase-like ATPase, C-terminal domain"/>
    <property type="match status" value="1"/>
</dbReference>
<dbReference type="Proteomes" id="UP001206895">
    <property type="component" value="Unassembled WGS sequence"/>
</dbReference>
<dbReference type="EMBL" id="JAMTCJ010000002">
    <property type="protein sequence ID" value="MCP2175541.1"/>
    <property type="molecule type" value="Genomic_DNA"/>
</dbReference>
<evidence type="ECO:0000256" key="8">
    <source>
        <dbReference type="ARBA" id="ARBA00023012"/>
    </source>
</evidence>
<evidence type="ECO:0000256" key="6">
    <source>
        <dbReference type="ARBA" id="ARBA00022777"/>
    </source>
</evidence>
<dbReference type="Gene3D" id="1.20.5.1930">
    <property type="match status" value="1"/>
</dbReference>
<dbReference type="CDD" id="cd16917">
    <property type="entry name" value="HATPase_UhpB-NarQ-NarX-like"/>
    <property type="match status" value="1"/>
</dbReference>
<proteinExistence type="predicted"/>
<keyword evidence="9" id="KW-0812">Transmembrane</keyword>
<gene>
    <name evidence="11" type="ORF">LX13_001360</name>
</gene>
<evidence type="ECO:0000256" key="1">
    <source>
        <dbReference type="ARBA" id="ARBA00000085"/>
    </source>
</evidence>
<keyword evidence="12" id="KW-1185">Reference proteome</keyword>
<dbReference type="InterPro" id="IPR036890">
    <property type="entry name" value="HATPase_C_sf"/>
</dbReference>
<reference evidence="11 12" key="1">
    <citation type="submission" date="2022-06" db="EMBL/GenBank/DDBJ databases">
        <title>Genomic Encyclopedia of Archaeal and Bacterial Type Strains, Phase II (KMG-II): from individual species to whole genera.</title>
        <authorList>
            <person name="Goeker M."/>
        </authorList>
    </citation>
    <scope>NUCLEOTIDE SEQUENCE [LARGE SCALE GENOMIC DNA]</scope>
    <source>
        <strain evidence="11 12">DSM 44693</strain>
    </source>
</reference>
<evidence type="ECO:0000256" key="2">
    <source>
        <dbReference type="ARBA" id="ARBA00012438"/>
    </source>
</evidence>